<evidence type="ECO:0000313" key="2">
    <source>
        <dbReference type="EMBL" id="PSN66883.1"/>
    </source>
</evidence>
<dbReference type="Proteomes" id="UP000240883">
    <property type="component" value="Unassembled WGS sequence"/>
</dbReference>
<feature type="compositionally biased region" description="Basic and acidic residues" evidence="1">
    <location>
        <begin position="87"/>
        <end position="100"/>
    </location>
</feature>
<proteinExistence type="predicted"/>
<dbReference type="OrthoDB" id="3772124at2759"/>
<organism evidence="2 3">
    <name type="scientific">Corynespora cassiicola Philippines</name>
    <dbReference type="NCBI Taxonomy" id="1448308"/>
    <lineage>
        <taxon>Eukaryota</taxon>
        <taxon>Fungi</taxon>
        <taxon>Dikarya</taxon>
        <taxon>Ascomycota</taxon>
        <taxon>Pezizomycotina</taxon>
        <taxon>Dothideomycetes</taxon>
        <taxon>Pleosporomycetidae</taxon>
        <taxon>Pleosporales</taxon>
        <taxon>Corynesporascaceae</taxon>
        <taxon>Corynespora</taxon>
    </lineage>
</organism>
<evidence type="ECO:0000313" key="3">
    <source>
        <dbReference type="Proteomes" id="UP000240883"/>
    </source>
</evidence>
<accession>A0A2T2NN77</accession>
<sequence>MQVKRRVPASCPWPVRCIHTARRLESHTHTPLPLHLVFARTQSAKTPPHNMDPPTLALPGVNGTQHRHRNSEDSTFTRQSSSGSISRSERLSYDEDRRESNASAFSHAHSNSTSSSSSSHPRRSSAAQSHSNAAQTRAEYPRDATYDSDAPPAYRPEGRPIDKHISKRDYAIEISRIMGRQLVKSLRPQSKAELESHMRRSGG</sequence>
<feature type="region of interest" description="Disordered" evidence="1">
    <location>
        <begin position="43"/>
        <end position="165"/>
    </location>
</feature>
<feature type="compositionally biased region" description="Basic and acidic residues" evidence="1">
    <location>
        <begin position="156"/>
        <end position="165"/>
    </location>
</feature>
<reference evidence="2 3" key="1">
    <citation type="journal article" date="2018" name="Front. Microbiol.">
        <title>Genome-Wide Analysis of Corynespora cassiicola Leaf Fall Disease Putative Effectors.</title>
        <authorList>
            <person name="Lopez D."/>
            <person name="Ribeiro S."/>
            <person name="Label P."/>
            <person name="Fumanal B."/>
            <person name="Venisse J.S."/>
            <person name="Kohler A."/>
            <person name="de Oliveira R.R."/>
            <person name="Labutti K."/>
            <person name="Lipzen A."/>
            <person name="Lail K."/>
            <person name="Bauer D."/>
            <person name="Ohm R.A."/>
            <person name="Barry K.W."/>
            <person name="Spatafora J."/>
            <person name="Grigoriev I.V."/>
            <person name="Martin F.M."/>
            <person name="Pujade-Renaud V."/>
        </authorList>
    </citation>
    <scope>NUCLEOTIDE SEQUENCE [LARGE SCALE GENOMIC DNA]</scope>
    <source>
        <strain evidence="2 3">Philippines</strain>
    </source>
</reference>
<gene>
    <name evidence="2" type="ORF">BS50DRAFT_573668</name>
</gene>
<dbReference type="AlphaFoldDB" id="A0A2T2NN77"/>
<keyword evidence="3" id="KW-1185">Reference proteome</keyword>
<evidence type="ECO:0000256" key="1">
    <source>
        <dbReference type="SAM" id="MobiDB-lite"/>
    </source>
</evidence>
<name>A0A2T2NN77_CORCC</name>
<dbReference type="EMBL" id="KZ678135">
    <property type="protein sequence ID" value="PSN66883.1"/>
    <property type="molecule type" value="Genomic_DNA"/>
</dbReference>
<feature type="compositionally biased region" description="Low complexity" evidence="1">
    <location>
        <begin position="74"/>
        <end position="86"/>
    </location>
</feature>
<feature type="compositionally biased region" description="Low complexity" evidence="1">
    <location>
        <begin position="101"/>
        <end position="135"/>
    </location>
</feature>
<protein>
    <submittedName>
        <fullName evidence="2">Uncharacterized protein</fullName>
    </submittedName>
</protein>